<dbReference type="NCBIfam" id="TIGR00209">
    <property type="entry name" value="galT_1"/>
    <property type="match status" value="1"/>
</dbReference>
<comment type="similarity">
    <text evidence="3 15">Belongs to the galactose-1-phosphate uridylyltransferase type 1 family.</text>
</comment>
<feature type="binding site" evidence="13">
    <location>
        <begin position="339"/>
        <end position="340"/>
    </location>
    <ligand>
        <name>UDP-alpha-D-glucose</name>
        <dbReference type="ChEBI" id="CHEBI:58885"/>
        <note>ligand shared between dimeric partners</note>
    </ligand>
</feature>
<dbReference type="FunFam" id="3.30.428.10:FF:000002">
    <property type="entry name" value="Galactose-1-phosphate uridylyltransferase"/>
    <property type="match status" value="1"/>
</dbReference>
<dbReference type="Pfam" id="PF02744">
    <property type="entry name" value="GalP_UDP_tr_C"/>
    <property type="match status" value="1"/>
</dbReference>
<dbReference type="PANTHER" id="PTHR11943">
    <property type="entry name" value="GALACTOSE-1-PHOSPHATE URIDYLYLTRANSFERASE"/>
    <property type="match status" value="1"/>
</dbReference>
<keyword evidence="10 15" id="KW-0299">Galactose metabolism</keyword>
<feature type="active site" description="Tele-UMP-histidine intermediate" evidence="12">
    <location>
        <position position="174"/>
    </location>
</feature>
<keyword evidence="11 15" id="KW-0119">Carbohydrate metabolism</keyword>
<feature type="domain" description="Galactose-1-phosphate uridyl transferase C-terminal" evidence="17">
    <location>
        <begin position="218"/>
        <end position="370"/>
    </location>
</feature>
<feature type="binding site" description="in other chain" evidence="13">
    <location>
        <position position="61"/>
    </location>
    <ligand>
        <name>UDP-alpha-D-glucose</name>
        <dbReference type="ChEBI" id="CHEBI:58885"/>
        <note>ligand shared between dimeric partners</note>
    </ligand>
</feature>
<name>A0A9P6NTL2_9BASI</name>
<feature type="binding site" evidence="14">
    <location>
        <position position="52"/>
    </location>
    <ligand>
        <name>Zn(2+)</name>
        <dbReference type="ChEBI" id="CHEBI:29105"/>
    </ligand>
</feature>
<evidence type="ECO:0000256" key="6">
    <source>
        <dbReference type="ARBA" id="ARBA00022679"/>
    </source>
</evidence>
<feature type="binding site" description="in other chain" evidence="13">
    <location>
        <position position="161"/>
    </location>
    <ligand>
        <name>UDP-alpha-D-glucose</name>
        <dbReference type="ChEBI" id="CHEBI:58885"/>
        <note>ligand shared between dimeric partners</note>
    </ligand>
</feature>
<evidence type="ECO:0000256" key="11">
    <source>
        <dbReference type="ARBA" id="ARBA00023277"/>
    </source>
</evidence>
<comment type="cofactor">
    <cofactor evidence="14">
        <name>Zn(2+)</name>
        <dbReference type="ChEBI" id="CHEBI:29105"/>
    </cofactor>
    <text evidence="14">Binds 1 zinc ion per subunit.</text>
</comment>
<dbReference type="PROSITE" id="PS00117">
    <property type="entry name" value="GAL_P_UDP_TRANSF_I"/>
    <property type="match status" value="1"/>
</dbReference>
<feature type="binding site" description="in other chain" evidence="13">
    <location>
        <begin position="167"/>
        <end position="169"/>
    </location>
    <ligand>
        <name>UDP-alpha-D-glucose</name>
        <dbReference type="ChEBI" id="CHEBI:58885"/>
        <note>ligand shared between dimeric partners</note>
    </ligand>
</feature>
<dbReference type="InterPro" id="IPR001937">
    <property type="entry name" value="GalP_UDPtransf1"/>
</dbReference>
<keyword evidence="6 15" id="KW-0808">Transferase</keyword>
<dbReference type="InterPro" id="IPR036265">
    <property type="entry name" value="HIT-like_sf"/>
</dbReference>
<dbReference type="GO" id="GO:0008108">
    <property type="term" value="F:UDP-glucose:hexose-1-phosphate uridylyltransferase activity"/>
    <property type="evidence" value="ECO:0007669"/>
    <property type="project" value="UniProtKB-EC"/>
</dbReference>
<feature type="binding site" description="in other chain" evidence="13">
    <location>
        <begin position="77"/>
        <end position="78"/>
    </location>
    <ligand>
        <name>UDP-alpha-D-glucose</name>
        <dbReference type="ChEBI" id="CHEBI:58885"/>
        <note>ligand shared between dimeric partners</note>
    </ligand>
</feature>
<feature type="binding site" evidence="14">
    <location>
        <position position="172"/>
    </location>
    <ligand>
        <name>Zn(2+)</name>
        <dbReference type="ChEBI" id="CHEBI:29105"/>
    </ligand>
</feature>
<dbReference type="EMBL" id="MU167229">
    <property type="protein sequence ID" value="KAG0149240.1"/>
    <property type="molecule type" value="Genomic_DNA"/>
</dbReference>
<evidence type="ECO:0000256" key="14">
    <source>
        <dbReference type="PIRSR" id="PIRSR000808-3"/>
    </source>
</evidence>
<protein>
    <recommendedName>
        <fullName evidence="5 15">Galactose-1-phosphate uridylyltransferase</fullName>
        <ecNumber evidence="4 15">2.7.7.12</ecNumber>
    </recommendedName>
</protein>
<evidence type="ECO:0000256" key="9">
    <source>
        <dbReference type="ARBA" id="ARBA00022833"/>
    </source>
</evidence>
<dbReference type="CDD" id="cd00608">
    <property type="entry name" value="GalT"/>
    <property type="match status" value="1"/>
</dbReference>
<gene>
    <name evidence="18" type="ORF">CROQUDRAFT_653807</name>
</gene>
<sequence length="372" mass="42764">MEEFEPSEHSHRRYNPLTREWVLCSPHRAKRPWQGQTEPTNSVTIPAYDPKCYLCPGNIRVRGEQNDKYGGTFTFENDYAAITETEVSQKASVHETMRDSLYRTEMARGKCFVICFNPRHDLTIAELETKDILPIVDAWCHLYQKISREYAFVKYVQIFENKGAVMGCSNPHPHGQAWALSYIPTTAAKILGSQRAYAEEPVESKLENIPRLTDGRPCLLLAYAQAELKPERSPRVVYVSKYFLACVPYWALWPFEIMIIPQIHHIPSLFQLTADQREDLAQIIGVVTRLYDNLFKCSFPYSMGINQSPIQHDPTAQLHLSFYPPLLRSASVKKFQVGFEMFAESQRDLTPEQAAQALRAVLSEKHYKKQAL</sequence>
<dbReference type="InterPro" id="IPR005849">
    <property type="entry name" value="GalP_Utransf_N"/>
</dbReference>
<dbReference type="PANTHER" id="PTHR11943:SF1">
    <property type="entry name" value="GALACTOSE-1-PHOSPHATE URIDYLYLTRANSFERASE"/>
    <property type="match status" value="1"/>
</dbReference>
<evidence type="ECO:0000256" key="2">
    <source>
        <dbReference type="ARBA" id="ARBA00004947"/>
    </source>
</evidence>
<reference evidence="18" key="1">
    <citation type="submission" date="2013-11" db="EMBL/GenBank/DDBJ databases">
        <title>Genome sequence of the fusiform rust pathogen reveals effectors for host alternation and coevolution with pine.</title>
        <authorList>
            <consortium name="DOE Joint Genome Institute"/>
            <person name="Smith K."/>
            <person name="Pendleton A."/>
            <person name="Kubisiak T."/>
            <person name="Anderson C."/>
            <person name="Salamov A."/>
            <person name="Aerts A."/>
            <person name="Riley R."/>
            <person name="Clum A."/>
            <person name="Lindquist E."/>
            <person name="Ence D."/>
            <person name="Campbell M."/>
            <person name="Kronenberg Z."/>
            <person name="Feau N."/>
            <person name="Dhillon B."/>
            <person name="Hamelin R."/>
            <person name="Burleigh J."/>
            <person name="Smith J."/>
            <person name="Yandell M."/>
            <person name="Nelson C."/>
            <person name="Grigoriev I."/>
            <person name="Davis J."/>
        </authorList>
    </citation>
    <scope>NUCLEOTIDE SEQUENCE</scope>
    <source>
        <strain evidence="18">G11</strain>
    </source>
</reference>
<evidence type="ECO:0000256" key="3">
    <source>
        <dbReference type="ARBA" id="ARBA00010951"/>
    </source>
</evidence>
<feature type="binding site" description="in other chain" evidence="13">
    <location>
        <position position="346"/>
    </location>
    <ligand>
        <name>UDP-alpha-D-glucose</name>
        <dbReference type="ChEBI" id="CHEBI:58885"/>
        <note>ligand shared between dimeric partners</note>
    </ligand>
</feature>
<dbReference type="GO" id="GO:0033499">
    <property type="term" value="P:galactose catabolic process via UDP-galactose, Leloir pathway"/>
    <property type="evidence" value="ECO:0007669"/>
    <property type="project" value="TreeGrafter"/>
</dbReference>
<evidence type="ECO:0000256" key="8">
    <source>
        <dbReference type="ARBA" id="ARBA00022723"/>
    </source>
</evidence>
<keyword evidence="9 14" id="KW-0862">Zinc</keyword>
<accession>A0A9P6NTL2</accession>
<dbReference type="Pfam" id="PF01087">
    <property type="entry name" value="GalP_UDP_transf"/>
    <property type="match status" value="1"/>
</dbReference>
<proteinExistence type="inferred from homology"/>
<dbReference type="InterPro" id="IPR005850">
    <property type="entry name" value="GalP_Utransf_C"/>
</dbReference>
<comment type="catalytic activity">
    <reaction evidence="1 15">
        <text>alpha-D-galactose 1-phosphate + UDP-alpha-D-glucose = alpha-D-glucose 1-phosphate + UDP-alpha-D-galactose</text>
        <dbReference type="Rhea" id="RHEA:13989"/>
        <dbReference type="ChEBI" id="CHEBI:58336"/>
        <dbReference type="ChEBI" id="CHEBI:58601"/>
        <dbReference type="ChEBI" id="CHEBI:58885"/>
        <dbReference type="ChEBI" id="CHEBI:66914"/>
        <dbReference type="EC" id="2.7.7.12"/>
    </reaction>
</comment>
<evidence type="ECO:0000256" key="10">
    <source>
        <dbReference type="ARBA" id="ARBA00023144"/>
    </source>
</evidence>
<feature type="binding site" evidence="14">
    <location>
        <position position="120"/>
    </location>
    <ligand>
        <name>Zn(2+)</name>
        <dbReference type="ChEBI" id="CHEBI:29105"/>
    </ligand>
</feature>
<dbReference type="OrthoDB" id="418412at2759"/>
<dbReference type="PIRSF" id="PIRSF000808">
    <property type="entry name" value="GalT"/>
    <property type="match status" value="1"/>
</dbReference>
<keyword evidence="7 15" id="KW-0548">Nucleotidyltransferase</keyword>
<evidence type="ECO:0000256" key="7">
    <source>
        <dbReference type="ARBA" id="ARBA00022695"/>
    </source>
</evidence>
<feature type="domain" description="Galactose-1-phosphate uridyl transferase N-terminal" evidence="16">
    <location>
        <begin position="3"/>
        <end position="184"/>
    </location>
</feature>
<dbReference type="SUPFAM" id="SSF54197">
    <property type="entry name" value="HIT-like"/>
    <property type="match status" value="2"/>
</dbReference>
<feature type="binding site" description="in other chain" evidence="13">
    <location>
        <position position="176"/>
    </location>
    <ligand>
        <name>UDP-alpha-D-glucose</name>
        <dbReference type="ChEBI" id="CHEBI:58885"/>
        <note>ligand shared between dimeric partners</note>
    </ligand>
</feature>
<feature type="binding site" evidence="13">
    <location>
        <begin position="334"/>
        <end position="335"/>
    </location>
    <ligand>
        <name>UDP-alpha-D-glucose</name>
        <dbReference type="ChEBI" id="CHEBI:58885"/>
        <note>ligand shared between dimeric partners</note>
    </ligand>
</feature>
<dbReference type="GO" id="GO:0008270">
    <property type="term" value="F:zinc ion binding"/>
    <property type="evidence" value="ECO:0007669"/>
    <property type="project" value="InterPro"/>
</dbReference>
<evidence type="ECO:0000256" key="15">
    <source>
        <dbReference type="RuleBase" id="RU000506"/>
    </source>
</evidence>
<keyword evidence="19" id="KW-1185">Reference proteome</keyword>
<dbReference type="Proteomes" id="UP000886653">
    <property type="component" value="Unassembled WGS sequence"/>
</dbReference>
<evidence type="ECO:0000259" key="16">
    <source>
        <dbReference type="Pfam" id="PF01087"/>
    </source>
</evidence>
<feature type="binding site" evidence="13">
    <location>
        <begin position="28"/>
        <end position="31"/>
    </location>
    <ligand>
        <name>UDP-alpha-D-glucose</name>
        <dbReference type="ChEBI" id="CHEBI:58885"/>
        <note>ligand shared between dimeric partners</note>
    </ligand>
</feature>
<evidence type="ECO:0000313" key="19">
    <source>
        <dbReference type="Proteomes" id="UP000886653"/>
    </source>
</evidence>
<organism evidence="18 19">
    <name type="scientific">Cronartium quercuum f. sp. fusiforme G11</name>
    <dbReference type="NCBI Taxonomy" id="708437"/>
    <lineage>
        <taxon>Eukaryota</taxon>
        <taxon>Fungi</taxon>
        <taxon>Dikarya</taxon>
        <taxon>Basidiomycota</taxon>
        <taxon>Pucciniomycotina</taxon>
        <taxon>Pucciniomycetes</taxon>
        <taxon>Pucciniales</taxon>
        <taxon>Coleosporiaceae</taxon>
        <taxon>Cronartium</taxon>
    </lineage>
</organism>
<evidence type="ECO:0000256" key="5">
    <source>
        <dbReference type="ARBA" id="ARBA00016340"/>
    </source>
</evidence>
<comment type="caution">
    <text evidence="18">The sequence shown here is derived from an EMBL/GenBank/DDBJ whole genome shotgun (WGS) entry which is preliminary data.</text>
</comment>
<dbReference type="Gene3D" id="3.30.428.10">
    <property type="entry name" value="HIT-like"/>
    <property type="match status" value="2"/>
</dbReference>
<evidence type="ECO:0000256" key="12">
    <source>
        <dbReference type="PIRSR" id="PIRSR000808-1"/>
    </source>
</evidence>
<evidence type="ECO:0000259" key="17">
    <source>
        <dbReference type="Pfam" id="PF02744"/>
    </source>
</evidence>
<dbReference type="AlphaFoldDB" id="A0A9P6NTL2"/>
<comment type="pathway">
    <text evidence="2 15">Carbohydrate metabolism; galactose metabolism.</text>
</comment>
<keyword evidence="8 14" id="KW-0479">Metal-binding</keyword>
<evidence type="ECO:0000256" key="1">
    <source>
        <dbReference type="ARBA" id="ARBA00001107"/>
    </source>
</evidence>
<dbReference type="EC" id="2.7.7.12" evidence="4 15"/>
<evidence type="ECO:0000256" key="13">
    <source>
        <dbReference type="PIRSR" id="PIRSR000808-2"/>
    </source>
</evidence>
<feature type="binding site" evidence="14">
    <location>
        <position position="55"/>
    </location>
    <ligand>
        <name>Zn(2+)</name>
        <dbReference type="ChEBI" id="CHEBI:29105"/>
    </ligand>
</feature>
<dbReference type="InterPro" id="IPR019779">
    <property type="entry name" value="GalP_UDPtransf1_His-AS"/>
</dbReference>
<dbReference type="GO" id="GO:0005737">
    <property type="term" value="C:cytoplasm"/>
    <property type="evidence" value="ECO:0007669"/>
    <property type="project" value="TreeGrafter"/>
</dbReference>
<evidence type="ECO:0000313" key="18">
    <source>
        <dbReference type="EMBL" id="KAG0149240.1"/>
    </source>
</evidence>
<evidence type="ECO:0000256" key="4">
    <source>
        <dbReference type="ARBA" id="ARBA00012384"/>
    </source>
</evidence>